<name>A0A558B719_9GAMM</name>
<comment type="caution">
    <text evidence="2">The sequence shown here is derived from an EMBL/GenBank/DDBJ whole genome shotgun (WGS) entry which is preliminary data.</text>
</comment>
<dbReference type="AlphaFoldDB" id="A0A558B719"/>
<dbReference type="RefSeq" id="WP_273134002.1">
    <property type="nucleotide sequence ID" value="NZ_VMRX01000033.1"/>
</dbReference>
<sequence>MQQSRSRQSRNELTHPSAPISGNTLMNLKLVLESVVGDGEIRDLDLAMLLNVPVNRLGRLKKAGAPAGAAETPEPDDEQDDAAAATIRPNQAILVRLLLKHPEYAPLTMRPGNAEMFELISPLMSGTGSNGKMAGKQGYAPLFGRSYVSSYKMLAEAESTSLPVVRLQLLIVGRLGEMFRELCLTKVQQAAKKVPDYVLQSLKHDAGWQLLRAMDSLTDWMPDVVFEEFSAELLSQWRTWFNECYLTVLRDEALSRDLDPNKVMLKGNWTNRKNVEPADLQNYDRATQPILGCEDSLFSIFRESFGLTSAEAFWALGLQVKAFYRFRQRARQRIDAPSALLVRYLFRYPDDIRHIIPAPLSGESILQSIQQDDPAFRTSQLGPMFGASRVMSYEFAADQHSSPFFARRLATIYAEQKRRGQPIYAQLRQCVEDELKARGLDSREFWRDGRWNP</sequence>
<protein>
    <submittedName>
        <fullName evidence="2">Uncharacterized protein</fullName>
    </submittedName>
</protein>
<proteinExistence type="predicted"/>
<reference evidence="2 3" key="1">
    <citation type="submission" date="2019-07" db="EMBL/GenBank/DDBJ databases">
        <title>The pathways for chlorine oxyanion respiration interact through the shared metabolite chlorate.</title>
        <authorList>
            <person name="Barnum T.P."/>
            <person name="Cheng Y."/>
            <person name="Hill K.A."/>
            <person name="Lucas L.N."/>
            <person name="Carlson H.K."/>
            <person name="Coates J.D."/>
        </authorList>
    </citation>
    <scope>NUCLEOTIDE SEQUENCE [LARGE SCALE GENOMIC DNA]</scope>
    <source>
        <strain evidence="2">UCB</strain>
    </source>
</reference>
<dbReference type="EMBL" id="VMRX01000033">
    <property type="protein sequence ID" value="TVT32299.1"/>
    <property type="molecule type" value="Genomic_DNA"/>
</dbReference>
<accession>A0A558B719</accession>
<evidence type="ECO:0000256" key="1">
    <source>
        <dbReference type="SAM" id="MobiDB-lite"/>
    </source>
</evidence>
<organism evidence="2 3">
    <name type="scientific">Marinobacter vinifirmus</name>
    <dbReference type="NCBI Taxonomy" id="355591"/>
    <lineage>
        <taxon>Bacteria</taxon>
        <taxon>Pseudomonadati</taxon>
        <taxon>Pseudomonadota</taxon>
        <taxon>Gammaproteobacteria</taxon>
        <taxon>Pseudomonadales</taxon>
        <taxon>Marinobacteraceae</taxon>
        <taxon>Marinobacter</taxon>
    </lineage>
</organism>
<gene>
    <name evidence="2" type="ORF">FHK81_12280</name>
</gene>
<feature type="region of interest" description="Disordered" evidence="1">
    <location>
        <begin position="1"/>
        <end position="20"/>
    </location>
</feature>
<evidence type="ECO:0000313" key="3">
    <source>
        <dbReference type="Proteomes" id="UP000319142"/>
    </source>
</evidence>
<evidence type="ECO:0000313" key="2">
    <source>
        <dbReference type="EMBL" id="TVT32299.1"/>
    </source>
</evidence>
<dbReference type="Proteomes" id="UP000319142">
    <property type="component" value="Unassembled WGS sequence"/>
</dbReference>